<dbReference type="PANTHER" id="PTHR47112:SF1">
    <property type="entry name" value="PX DOMAIN-CONTAINING PROTEIN"/>
    <property type="match status" value="1"/>
</dbReference>
<dbReference type="eggNOG" id="ENOG502SSEJ">
    <property type="taxonomic scope" value="Eukaryota"/>
</dbReference>
<dbReference type="GeneID" id="7832891"/>
<gene>
    <name evidence="2" type="ORF">TTHERM_00941460</name>
</gene>
<feature type="domain" description="PH" evidence="1">
    <location>
        <begin position="198"/>
        <end position="306"/>
    </location>
</feature>
<reference evidence="3" key="1">
    <citation type="journal article" date="2006" name="PLoS Biol.">
        <title>Macronuclear genome sequence of the ciliate Tetrahymena thermophila, a model eukaryote.</title>
        <authorList>
            <person name="Eisen J.A."/>
            <person name="Coyne R.S."/>
            <person name="Wu M."/>
            <person name="Wu D."/>
            <person name="Thiagarajan M."/>
            <person name="Wortman J.R."/>
            <person name="Badger J.H."/>
            <person name="Ren Q."/>
            <person name="Amedeo P."/>
            <person name="Jones K.M."/>
            <person name="Tallon L.J."/>
            <person name="Delcher A.L."/>
            <person name="Salzberg S.L."/>
            <person name="Silva J.C."/>
            <person name="Haas B.J."/>
            <person name="Majoros W.H."/>
            <person name="Farzad M."/>
            <person name="Carlton J.M."/>
            <person name="Smith R.K. Jr."/>
            <person name="Garg J."/>
            <person name="Pearlman R.E."/>
            <person name="Karrer K.M."/>
            <person name="Sun L."/>
            <person name="Manning G."/>
            <person name="Elde N.C."/>
            <person name="Turkewitz A.P."/>
            <person name="Asai D.J."/>
            <person name="Wilkes D.E."/>
            <person name="Wang Y."/>
            <person name="Cai H."/>
            <person name="Collins K."/>
            <person name="Stewart B.A."/>
            <person name="Lee S.R."/>
            <person name="Wilamowska K."/>
            <person name="Weinberg Z."/>
            <person name="Ruzzo W.L."/>
            <person name="Wloga D."/>
            <person name="Gaertig J."/>
            <person name="Frankel J."/>
            <person name="Tsao C.-C."/>
            <person name="Gorovsky M.A."/>
            <person name="Keeling P.J."/>
            <person name="Waller R.F."/>
            <person name="Patron N.J."/>
            <person name="Cherry J.M."/>
            <person name="Stover N.A."/>
            <person name="Krieger C.J."/>
            <person name="del Toro C."/>
            <person name="Ryder H.F."/>
            <person name="Williamson S.C."/>
            <person name="Barbeau R.A."/>
            <person name="Hamilton E.P."/>
            <person name="Orias E."/>
        </authorList>
    </citation>
    <scope>NUCLEOTIDE SEQUENCE [LARGE SCALE GENOMIC DNA]</scope>
    <source>
        <strain evidence="3">SB210</strain>
    </source>
</reference>
<dbReference type="KEGG" id="tet:TTHERM_00941460"/>
<dbReference type="SUPFAM" id="SSF54001">
    <property type="entry name" value="Cysteine proteinases"/>
    <property type="match status" value="1"/>
</dbReference>
<dbReference type="OrthoDB" id="285745at2759"/>
<proteinExistence type="predicted"/>
<dbReference type="EMBL" id="GG662264">
    <property type="protein sequence ID" value="EAS06661.1"/>
    <property type="molecule type" value="Genomic_DNA"/>
</dbReference>
<dbReference type="InParanoid" id="Q24FU9"/>
<evidence type="ECO:0000259" key="1">
    <source>
        <dbReference type="PROSITE" id="PS50003"/>
    </source>
</evidence>
<dbReference type="RefSeq" id="XP_001026906.1">
    <property type="nucleotide sequence ID" value="XM_001026906.1"/>
</dbReference>
<keyword evidence="3" id="KW-1185">Reference proteome</keyword>
<evidence type="ECO:0000313" key="3">
    <source>
        <dbReference type="Proteomes" id="UP000009168"/>
    </source>
</evidence>
<name>Q24FU9_TETTS</name>
<dbReference type="PANTHER" id="PTHR47112">
    <property type="entry name" value="PX DOMAIN-CONTAINING PROTEIN"/>
    <property type="match status" value="1"/>
</dbReference>
<accession>Q24FU9</accession>
<dbReference type="Proteomes" id="UP000009168">
    <property type="component" value="Unassembled WGS sequence"/>
</dbReference>
<dbReference type="HOGENOM" id="CLU_515362_0_0_1"/>
<protein>
    <submittedName>
        <fullName evidence="2">PH domain protein</fullName>
    </submittedName>
</protein>
<dbReference type="Gene3D" id="3.90.1720.10">
    <property type="entry name" value="endopeptidase domain like (from Nostoc punctiforme)"/>
    <property type="match status" value="1"/>
</dbReference>
<dbReference type="InterPro" id="IPR038765">
    <property type="entry name" value="Papain-like_cys_pep_sf"/>
</dbReference>
<dbReference type="SUPFAM" id="SSF50729">
    <property type="entry name" value="PH domain-like"/>
    <property type="match status" value="1"/>
</dbReference>
<organism evidence="2 3">
    <name type="scientific">Tetrahymena thermophila (strain SB210)</name>
    <dbReference type="NCBI Taxonomy" id="312017"/>
    <lineage>
        <taxon>Eukaryota</taxon>
        <taxon>Sar</taxon>
        <taxon>Alveolata</taxon>
        <taxon>Ciliophora</taxon>
        <taxon>Intramacronucleata</taxon>
        <taxon>Oligohymenophorea</taxon>
        <taxon>Hymenostomatida</taxon>
        <taxon>Tetrahymenina</taxon>
        <taxon>Tetrahymenidae</taxon>
        <taxon>Tetrahymena</taxon>
    </lineage>
</organism>
<dbReference type="InterPro" id="IPR001849">
    <property type="entry name" value="PH_domain"/>
</dbReference>
<dbReference type="AlphaFoldDB" id="Q24FU9"/>
<sequence length="529" mass="61789">MQSQKKEANFINIQNIDQDYDDFPNSEEISIQSKEKNQELPSRQINQPCINANNKRMNFLKAKVIAPVDDDVFDEFQYEQDKDAKTQVSEKVLRKIENLKLETIQKNEAASGSVNNQLVQDIEYYNKIQVSSAIDLIENVGKKEIIADDLIQVQDSANNPSKNFRNAWIVNTVEKKYHNNNNNNSNTNIPQKEDQNEEVLFQGNLLKYTGGIINKWKQVRCVLKKDYFQVQIEKETSEDKQINKYLIIDSLNFKIFQITVEIVLEDNIHELVLKLLHSNYVLRLRDTSSSYQILQQWKQKIENSIKQAEGFQKYKLEEDKMPLITQNEVMMESEFIEKAKSGDIILFNTESIPAAMQRKTTFSKYDHVGIVVKLRDNFVRIFDATGYGVELTEWNKFVYENGQYNSMTYRQLNYSKREKVLPALYNFILQANGKKYSMNLLKFAKMNSIVEDNSSKNKDSTYFCSELVAKCLKEMGLLNQITSSTQYWPRSFSSEYEDKELVLYDNAFLEQEKTILLDADLYKIKSNKN</sequence>
<dbReference type="Pfam" id="PF05708">
    <property type="entry name" value="Peptidase_C92"/>
    <property type="match status" value="1"/>
</dbReference>
<dbReference type="PROSITE" id="PS50003">
    <property type="entry name" value="PH_DOMAIN"/>
    <property type="match status" value="1"/>
</dbReference>
<evidence type="ECO:0000313" key="2">
    <source>
        <dbReference type="EMBL" id="EAS06661.1"/>
    </source>
</evidence>
<dbReference type="InterPro" id="IPR024453">
    <property type="entry name" value="Peptidase_C92"/>
</dbReference>